<gene>
    <name evidence="2" type="ORF">AB1Y20_001323</name>
</gene>
<proteinExistence type="predicted"/>
<organism evidence="2 3">
    <name type="scientific">Prymnesium parvum</name>
    <name type="common">Toxic golden alga</name>
    <dbReference type="NCBI Taxonomy" id="97485"/>
    <lineage>
        <taxon>Eukaryota</taxon>
        <taxon>Haptista</taxon>
        <taxon>Haptophyta</taxon>
        <taxon>Prymnesiophyceae</taxon>
        <taxon>Prymnesiales</taxon>
        <taxon>Prymnesiaceae</taxon>
        <taxon>Prymnesium</taxon>
    </lineage>
</organism>
<comment type="caution">
    <text evidence="2">The sequence shown here is derived from an EMBL/GenBank/DDBJ whole genome shotgun (WGS) entry which is preliminary data.</text>
</comment>
<name>A0AB34K7F9_PRYPA</name>
<dbReference type="AlphaFoldDB" id="A0AB34K7F9"/>
<evidence type="ECO:0000313" key="3">
    <source>
        <dbReference type="Proteomes" id="UP001515480"/>
    </source>
</evidence>
<reference evidence="2 3" key="1">
    <citation type="journal article" date="2024" name="Science">
        <title>Giant polyketide synthase enzymes in the biosynthesis of giant marine polyether toxins.</title>
        <authorList>
            <person name="Fallon T.R."/>
            <person name="Shende V.V."/>
            <person name="Wierzbicki I.H."/>
            <person name="Pendleton A.L."/>
            <person name="Watervoot N.F."/>
            <person name="Auber R.P."/>
            <person name="Gonzalez D.J."/>
            <person name="Wisecaver J.H."/>
            <person name="Moore B.S."/>
        </authorList>
    </citation>
    <scope>NUCLEOTIDE SEQUENCE [LARGE SCALE GENOMIC DNA]</scope>
    <source>
        <strain evidence="2 3">12B1</strain>
    </source>
</reference>
<sequence>MKLLFIAFLGACAAFAPTTTLRPAVQRPASALRVAPAMELQVQDTWWGDKDYPDSVVLGIGKNVPSAVYGPASAVALAIGLYCVAQSNLLNILSGSTINGWYVAGSLMVPYSWGLHVACWIQKQNGK</sequence>
<protein>
    <submittedName>
        <fullName evidence="2">Uncharacterized protein</fullName>
    </submittedName>
</protein>
<feature type="signal peptide" evidence="1">
    <location>
        <begin position="1"/>
        <end position="20"/>
    </location>
</feature>
<keyword evidence="1" id="KW-0732">Signal</keyword>
<evidence type="ECO:0000313" key="2">
    <source>
        <dbReference type="EMBL" id="KAL1530418.1"/>
    </source>
</evidence>
<accession>A0AB34K7F9</accession>
<dbReference type="Proteomes" id="UP001515480">
    <property type="component" value="Unassembled WGS sequence"/>
</dbReference>
<evidence type="ECO:0000256" key="1">
    <source>
        <dbReference type="SAM" id="SignalP"/>
    </source>
</evidence>
<keyword evidence="3" id="KW-1185">Reference proteome</keyword>
<feature type="chain" id="PRO_5044232925" evidence="1">
    <location>
        <begin position="21"/>
        <end position="127"/>
    </location>
</feature>
<dbReference type="EMBL" id="JBGBPQ010000001">
    <property type="protein sequence ID" value="KAL1530418.1"/>
    <property type="molecule type" value="Genomic_DNA"/>
</dbReference>